<dbReference type="Proteomes" id="UP000182062">
    <property type="component" value="Unassembled WGS sequence"/>
</dbReference>
<evidence type="ECO:0000313" key="1">
    <source>
        <dbReference type="EMBL" id="OIU68597.1"/>
    </source>
</evidence>
<proteinExistence type="predicted"/>
<organism evidence="1 2">
    <name type="scientific">Rossellomorea aquimaris</name>
    <dbReference type="NCBI Taxonomy" id="189382"/>
    <lineage>
        <taxon>Bacteria</taxon>
        <taxon>Bacillati</taxon>
        <taxon>Bacillota</taxon>
        <taxon>Bacilli</taxon>
        <taxon>Bacillales</taxon>
        <taxon>Bacillaceae</taxon>
        <taxon>Rossellomorea</taxon>
    </lineage>
</organism>
<keyword evidence="2" id="KW-1185">Reference proteome</keyword>
<gene>
    <name evidence="1" type="ORF">BHE18_16875</name>
</gene>
<name>A0A1J6VTJ1_9BACI</name>
<accession>A0A1J6VTJ1</accession>
<dbReference type="EMBL" id="MINN01000128">
    <property type="protein sequence ID" value="OIU68597.1"/>
    <property type="molecule type" value="Genomic_DNA"/>
</dbReference>
<dbReference type="RefSeq" id="WP_071620025.1">
    <property type="nucleotide sequence ID" value="NZ_MINN01000128.1"/>
</dbReference>
<reference evidence="1 2" key="1">
    <citation type="submission" date="2016-09" db="EMBL/GenBank/DDBJ databases">
        <title>Bacillus aquimaris SAMM genome sequence reveals colonization and biosurfactant production capacities.</title>
        <authorList>
            <person name="Waghmode S.R."/>
            <person name="Suryavanshi M.V."/>
        </authorList>
    </citation>
    <scope>NUCLEOTIDE SEQUENCE [LARGE SCALE GENOMIC DNA]</scope>
    <source>
        <strain evidence="1 2">SAMM</strain>
    </source>
</reference>
<dbReference type="AlphaFoldDB" id="A0A1J6VTJ1"/>
<evidence type="ECO:0000313" key="2">
    <source>
        <dbReference type="Proteomes" id="UP000182062"/>
    </source>
</evidence>
<protein>
    <submittedName>
        <fullName evidence="1">Uncharacterized protein</fullName>
    </submittedName>
</protein>
<sequence length="97" mass="11448">MKIVKEECIFQKWNEKHRLGLMNGLKGVSGLSKNQKNRHFIIDWLQNQWESSISPDFYKLFVIQMQACLLIPGKGVIKGQAFYIDWNKLEKPLNIQR</sequence>
<comment type="caution">
    <text evidence="1">The sequence shown here is derived from an EMBL/GenBank/DDBJ whole genome shotgun (WGS) entry which is preliminary data.</text>
</comment>